<dbReference type="RefSeq" id="WP_267613372.1">
    <property type="nucleotide sequence ID" value="NZ_JAOVZQ010000001.1"/>
</dbReference>
<evidence type="ECO:0000313" key="2">
    <source>
        <dbReference type="EMBL" id="MCY0095490.1"/>
    </source>
</evidence>
<feature type="transmembrane region" description="Helical" evidence="1">
    <location>
        <begin position="202"/>
        <end position="232"/>
    </location>
</feature>
<keyword evidence="1" id="KW-0812">Transmembrane</keyword>
<evidence type="ECO:0000313" key="3">
    <source>
        <dbReference type="Proteomes" id="UP001081283"/>
    </source>
</evidence>
<accession>A0ABT3YIC5</accession>
<feature type="transmembrane region" description="Helical" evidence="1">
    <location>
        <begin position="104"/>
        <end position="129"/>
    </location>
</feature>
<dbReference type="Pfam" id="PF09948">
    <property type="entry name" value="PpoB2"/>
    <property type="match status" value="1"/>
</dbReference>
<reference evidence="2" key="1">
    <citation type="submission" date="2022-10" db="EMBL/GenBank/DDBJ databases">
        <title>Hoeflea sp. J2-29, isolated from marine algae.</title>
        <authorList>
            <person name="Kristyanto S."/>
            <person name="Kim J.M."/>
            <person name="Jeon C.O."/>
        </authorList>
    </citation>
    <scope>NUCLEOTIDE SEQUENCE</scope>
    <source>
        <strain evidence="2">J2-29</strain>
    </source>
</reference>
<name>A0ABT3YIC5_9HYPH</name>
<sequence>MTGETMISRAGVKFTPARLALVLGGPVALALVSWIYLGLMIGDMSLIPGMAQMMMPGQMFSPAPLFGLFVMWAVMMAAMMLPTAMPMIIAYARMQAVDRSRGAGWMPVFMFSGGYVLAWAAFSLAAAVLQAGLTHLALMSPMMMKAGSGPLAGGILIVAGLYQFTPLKQACLRLCRSPLSFLMTEWREGNPGALTMGWRHGLFCIGCCWALMGLLFVAGVMNTLWIIAIALYVLIEKIVPGSQWLTRLTGAAMIAAGVWMATA</sequence>
<gene>
    <name evidence="2" type="ORF">OEG82_15920</name>
</gene>
<keyword evidence="1" id="KW-1133">Transmembrane helix</keyword>
<feature type="transmembrane region" description="Helical" evidence="1">
    <location>
        <begin position="62"/>
        <end position="92"/>
    </location>
</feature>
<feature type="transmembrane region" description="Helical" evidence="1">
    <location>
        <begin position="149"/>
        <end position="167"/>
    </location>
</feature>
<comment type="caution">
    <text evidence="2">The sequence shown here is derived from an EMBL/GenBank/DDBJ whole genome shotgun (WGS) entry which is preliminary data.</text>
</comment>
<dbReference type="EMBL" id="JAOVZQ010000001">
    <property type="protein sequence ID" value="MCY0095490.1"/>
    <property type="molecule type" value="Genomic_DNA"/>
</dbReference>
<keyword evidence="1" id="KW-0472">Membrane</keyword>
<keyword evidence="3" id="KW-1185">Reference proteome</keyword>
<dbReference type="InterPro" id="IPR018688">
    <property type="entry name" value="PpoB2-like"/>
</dbReference>
<proteinExistence type="predicted"/>
<feature type="transmembrane region" description="Helical" evidence="1">
    <location>
        <begin position="244"/>
        <end position="262"/>
    </location>
</feature>
<evidence type="ECO:0000256" key="1">
    <source>
        <dbReference type="SAM" id="Phobius"/>
    </source>
</evidence>
<organism evidence="2 3">
    <name type="scientific">Hoeflea ulvae</name>
    <dbReference type="NCBI Taxonomy" id="2983764"/>
    <lineage>
        <taxon>Bacteria</taxon>
        <taxon>Pseudomonadati</taxon>
        <taxon>Pseudomonadota</taxon>
        <taxon>Alphaproteobacteria</taxon>
        <taxon>Hyphomicrobiales</taxon>
        <taxon>Rhizobiaceae</taxon>
        <taxon>Hoeflea</taxon>
    </lineage>
</organism>
<protein>
    <submittedName>
        <fullName evidence="2">DUF2182 domain-containing protein</fullName>
    </submittedName>
</protein>
<feature type="transmembrane region" description="Helical" evidence="1">
    <location>
        <begin position="20"/>
        <end position="42"/>
    </location>
</feature>
<dbReference type="Proteomes" id="UP001081283">
    <property type="component" value="Unassembled WGS sequence"/>
</dbReference>